<evidence type="ECO:0008006" key="3">
    <source>
        <dbReference type="Google" id="ProtNLM"/>
    </source>
</evidence>
<proteinExistence type="predicted"/>
<name>A0A4Y3M3P9_9PROT</name>
<dbReference type="EMBL" id="BJLY01000002">
    <property type="protein sequence ID" value="GEB03912.1"/>
    <property type="molecule type" value="Genomic_DNA"/>
</dbReference>
<organism evidence="1 2">
    <name type="scientific">Gluconobacter roseus NBRC 3990</name>
    <dbReference type="NCBI Taxonomy" id="1307950"/>
    <lineage>
        <taxon>Bacteria</taxon>
        <taxon>Pseudomonadati</taxon>
        <taxon>Pseudomonadota</taxon>
        <taxon>Alphaproteobacteria</taxon>
        <taxon>Acetobacterales</taxon>
        <taxon>Acetobacteraceae</taxon>
        <taxon>Gluconobacter</taxon>
    </lineage>
</organism>
<dbReference type="AlphaFoldDB" id="A0A4Y3M3P9"/>
<comment type="caution">
    <text evidence="1">The sequence shown here is derived from an EMBL/GenBank/DDBJ whole genome shotgun (WGS) entry which is preliminary data.</text>
</comment>
<evidence type="ECO:0000313" key="2">
    <source>
        <dbReference type="Proteomes" id="UP000320772"/>
    </source>
</evidence>
<dbReference type="Proteomes" id="UP000320772">
    <property type="component" value="Unassembled WGS sequence"/>
</dbReference>
<evidence type="ECO:0000313" key="1">
    <source>
        <dbReference type="EMBL" id="GEB03912.1"/>
    </source>
</evidence>
<reference evidence="1 2" key="1">
    <citation type="submission" date="2019-06" db="EMBL/GenBank/DDBJ databases">
        <title>Whole genome shotgun sequence of Gluconobacter roseus NBRC 3990.</title>
        <authorList>
            <person name="Hosoyama A."/>
            <person name="Uohara A."/>
            <person name="Ohji S."/>
            <person name="Ichikawa N."/>
        </authorList>
    </citation>
    <scope>NUCLEOTIDE SEQUENCE [LARGE SCALE GENOMIC DNA]</scope>
    <source>
        <strain evidence="1 2">NBRC 3990</strain>
    </source>
</reference>
<protein>
    <recommendedName>
        <fullName evidence="3">DUF3467 domain-containing protein</fullName>
    </recommendedName>
</protein>
<keyword evidence="2" id="KW-1185">Reference proteome</keyword>
<dbReference type="RefSeq" id="WP_062509950.1">
    <property type="nucleotide sequence ID" value="NZ_BAQZ01000003.1"/>
</dbReference>
<accession>A0A4Y3M3P9</accession>
<gene>
    <name evidence="1" type="ORF">GRO01_14880</name>
</gene>
<dbReference type="InterPro" id="IPR021857">
    <property type="entry name" value="DUF3467"/>
</dbReference>
<sequence length="99" mass="10929">MTEEEKKKTQLKPGLPTFRSSISLVGVTAHDFMVLFAAAMPQIDAGGYGFSAEATLSQQALITMNPIAAKLFLRDLQRTIDGYEEQFGEIDMSVLRSRT</sequence>
<dbReference type="Pfam" id="PF11950">
    <property type="entry name" value="DUF3467"/>
    <property type="match status" value="1"/>
</dbReference>